<name>A0ABT2D772_9BURK</name>
<gene>
    <name evidence="2" type="ORF">NX774_04435</name>
</gene>
<feature type="chain" id="PRO_5045524368" description="HAF repeat-containing protein" evidence="1">
    <location>
        <begin position="23"/>
        <end position="347"/>
    </location>
</feature>
<evidence type="ECO:0000256" key="1">
    <source>
        <dbReference type="SAM" id="SignalP"/>
    </source>
</evidence>
<keyword evidence="1" id="KW-0732">Signal</keyword>
<dbReference type="Proteomes" id="UP001206126">
    <property type="component" value="Unassembled WGS sequence"/>
</dbReference>
<feature type="signal peptide" evidence="1">
    <location>
        <begin position="1"/>
        <end position="22"/>
    </location>
</feature>
<protein>
    <recommendedName>
        <fullName evidence="4">HAF repeat-containing protein</fullName>
    </recommendedName>
</protein>
<evidence type="ECO:0000313" key="3">
    <source>
        <dbReference type="Proteomes" id="UP001206126"/>
    </source>
</evidence>
<evidence type="ECO:0000313" key="2">
    <source>
        <dbReference type="EMBL" id="MCS0807166.1"/>
    </source>
</evidence>
<accession>A0ABT2D772</accession>
<proteinExistence type="predicted"/>
<comment type="caution">
    <text evidence="2">The sequence shown here is derived from an EMBL/GenBank/DDBJ whole genome shotgun (WGS) entry which is preliminary data.</text>
</comment>
<organism evidence="2 3">
    <name type="scientific">Massilia agilis</name>
    <dbReference type="NCBI Taxonomy" id="1811226"/>
    <lineage>
        <taxon>Bacteria</taxon>
        <taxon>Pseudomonadati</taxon>
        <taxon>Pseudomonadota</taxon>
        <taxon>Betaproteobacteria</taxon>
        <taxon>Burkholderiales</taxon>
        <taxon>Oxalobacteraceae</taxon>
        <taxon>Telluria group</taxon>
        <taxon>Massilia</taxon>
    </lineage>
</organism>
<reference evidence="2 3" key="1">
    <citation type="submission" date="2022-08" db="EMBL/GenBank/DDBJ databases">
        <title>Reclassification of Massilia species as members of the genera Telluria, Duganella, Pseudoduganella, Mokoshia gen. nov. and Zemynaea gen. nov. using orthogonal and non-orthogonal genome-based approaches.</title>
        <authorList>
            <person name="Bowman J.P."/>
        </authorList>
    </citation>
    <scope>NUCLEOTIDE SEQUENCE [LARGE SCALE GENOMIC DNA]</scope>
    <source>
        <strain evidence="2 3">JCM 31605</strain>
    </source>
</reference>
<evidence type="ECO:0008006" key="4">
    <source>
        <dbReference type="Google" id="ProtNLM"/>
    </source>
</evidence>
<sequence length="347" mass="36460">MLTPRRAAGLLAAAALASAVQAAPRYPYKVTVLVPFTPGQGSGVANMINDRGLICGFLSTNAGYCYSHGKLTQLIPLPGDTWAIPSGLNDRGQVVGYSYSLDGPRHAVIFVNGAAQPLAVSSHAYSVANDINNVGQIVGGLSDVQDESLAYLLTRGTVRLLGTLGGPRRIDFANSINDRGQIVGAVSQPNTPPEPGYQVAFLYENGVMHALPTPAGHTSLATKINLRGQIVGVTQVYNGGIEGTRAVLWHKGTMKVLLDRVADARDINIEGQVVGGYLTGPGGYLYQPGKGARDLNDLIDPASGFTIGYPQAINDRQEIVGYGCNENLCGPILLKPVRDGHGADDSD</sequence>
<keyword evidence="3" id="KW-1185">Reference proteome</keyword>
<dbReference type="RefSeq" id="WP_258820943.1">
    <property type="nucleotide sequence ID" value="NZ_JANUHB010000001.1"/>
</dbReference>
<dbReference type="EMBL" id="JANUHB010000001">
    <property type="protein sequence ID" value="MCS0807166.1"/>
    <property type="molecule type" value="Genomic_DNA"/>
</dbReference>